<feature type="region of interest" description="Disordered" evidence="1">
    <location>
        <begin position="1"/>
        <end position="42"/>
    </location>
</feature>
<evidence type="ECO:0000313" key="2">
    <source>
        <dbReference type="EMBL" id="KAJ7045283.1"/>
    </source>
</evidence>
<dbReference type="EMBL" id="JARJCM010000005">
    <property type="protein sequence ID" value="KAJ7045283.1"/>
    <property type="molecule type" value="Genomic_DNA"/>
</dbReference>
<sequence>MCGPGLMLTATQENPRGGGRIRAPRRDAAPFGRSQHVPGTNGTGAISGQELFGVYFESFSGFTGVIVSLGLSLWPPGPVAAKFDMYRLCSLQVFFGRLISTPRTPELPNSLVLLGRWRTLSNLWIQGELLLANFASRARCSASGTLFFGEWPSSRFRSIHVIKNYAVDANVLERGRRFSLKIVHSWPNGTCGLLCALYASSL</sequence>
<dbReference type="AlphaFoldDB" id="A0AAD6TFW1"/>
<keyword evidence="3" id="KW-1185">Reference proteome</keyword>
<name>A0AAD6TFW1_9AGAR</name>
<evidence type="ECO:0000313" key="3">
    <source>
        <dbReference type="Proteomes" id="UP001218188"/>
    </source>
</evidence>
<dbReference type="Proteomes" id="UP001218188">
    <property type="component" value="Unassembled WGS sequence"/>
</dbReference>
<comment type="caution">
    <text evidence="2">The sequence shown here is derived from an EMBL/GenBank/DDBJ whole genome shotgun (WGS) entry which is preliminary data.</text>
</comment>
<gene>
    <name evidence="2" type="ORF">C8F04DRAFT_1228293</name>
</gene>
<organism evidence="2 3">
    <name type="scientific">Mycena alexandri</name>
    <dbReference type="NCBI Taxonomy" id="1745969"/>
    <lineage>
        <taxon>Eukaryota</taxon>
        <taxon>Fungi</taxon>
        <taxon>Dikarya</taxon>
        <taxon>Basidiomycota</taxon>
        <taxon>Agaricomycotina</taxon>
        <taxon>Agaricomycetes</taxon>
        <taxon>Agaricomycetidae</taxon>
        <taxon>Agaricales</taxon>
        <taxon>Marasmiineae</taxon>
        <taxon>Mycenaceae</taxon>
        <taxon>Mycena</taxon>
    </lineage>
</organism>
<reference evidence="2" key="1">
    <citation type="submission" date="2023-03" db="EMBL/GenBank/DDBJ databases">
        <title>Massive genome expansion in bonnet fungi (Mycena s.s.) driven by repeated elements and novel gene families across ecological guilds.</title>
        <authorList>
            <consortium name="Lawrence Berkeley National Laboratory"/>
            <person name="Harder C.B."/>
            <person name="Miyauchi S."/>
            <person name="Viragh M."/>
            <person name="Kuo A."/>
            <person name="Thoen E."/>
            <person name="Andreopoulos B."/>
            <person name="Lu D."/>
            <person name="Skrede I."/>
            <person name="Drula E."/>
            <person name="Henrissat B."/>
            <person name="Morin E."/>
            <person name="Kohler A."/>
            <person name="Barry K."/>
            <person name="LaButti K."/>
            <person name="Morin E."/>
            <person name="Salamov A."/>
            <person name="Lipzen A."/>
            <person name="Mereny Z."/>
            <person name="Hegedus B."/>
            <person name="Baldrian P."/>
            <person name="Stursova M."/>
            <person name="Weitz H."/>
            <person name="Taylor A."/>
            <person name="Grigoriev I.V."/>
            <person name="Nagy L.G."/>
            <person name="Martin F."/>
            <person name="Kauserud H."/>
        </authorList>
    </citation>
    <scope>NUCLEOTIDE SEQUENCE</scope>
    <source>
        <strain evidence="2">CBHHK200</strain>
    </source>
</reference>
<accession>A0AAD6TFW1</accession>
<proteinExistence type="predicted"/>
<protein>
    <submittedName>
        <fullName evidence="2">Uncharacterized protein</fullName>
    </submittedName>
</protein>
<evidence type="ECO:0000256" key="1">
    <source>
        <dbReference type="SAM" id="MobiDB-lite"/>
    </source>
</evidence>